<sequence length="397" mass="45211">MAEFSWHAVNHLQRQQSGTILAKNAEQAKVRLLARGLQQVKVRRNWRLSTKVRQAEIGELMQQLAMLLQAALPLKSGLEMLRHNCQNEKLQHWLQQLTQGIVGGYAFSQVLQQYPHFLTDRDRQLIKIGETSGRLAQICRQIGEDKAKKLELQRKLQKILLYPLMVLLISFGLTVLLLLFIVPQFAEMYQQNQQQLPLFTRFLLQQSQILQQYGGRLALLVALLIGGGVRIYRQHAGLRRKLSALLQRLPLFGRLQQFSLIVDSSRNLALMLHAGIPLNQALSTFLAPQQQEQPTLMQQEISQSLQLLQQGYAFSQSVSSRWFPQQAQQMLLVGEKSGCLGQMLQHIADNYQRRLDHQIDLLSQLLEPLLMLLIGALIGAVMLGMYLPIFDMGAMLG</sequence>
<dbReference type="Pfam" id="PF00482">
    <property type="entry name" value="T2SSF"/>
    <property type="match status" value="2"/>
</dbReference>
<dbReference type="InterPro" id="IPR001992">
    <property type="entry name" value="T2SS_GspF/T4SS_PilC_CS"/>
</dbReference>
<evidence type="ECO:0000256" key="7">
    <source>
        <dbReference type="ARBA" id="ARBA00022989"/>
    </source>
</evidence>
<evidence type="ECO:0000256" key="3">
    <source>
        <dbReference type="ARBA" id="ARBA00022448"/>
    </source>
</evidence>
<feature type="domain" description="Type II secretion system protein GspF" evidence="11">
    <location>
        <begin position="61"/>
        <end position="183"/>
    </location>
</feature>
<evidence type="ECO:0000256" key="1">
    <source>
        <dbReference type="ARBA" id="ARBA00004429"/>
    </source>
</evidence>
<keyword evidence="13" id="KW-1185">Reference proteome</keyword>
<keyword evidence="6 9" id="KW-0812">Transmembrane</keyword>
<comment type="similarity">
    <text evidence="2 9">Belongs to the GSP F family.</text>
</comment>
<keyword evidence="4" id="KW-1003">Cell membrane</keyword>
<dbReference type="PANTHER" id="PTHR30012">
    <property type="entry name" value="GENERAL SECRETION PATHWAY PROTEIN"/>
    <property type="match status" value="1"/>
</dbReference>
<keyword evidence="7 10" id="KW-1133">Transmembrane helix</keyword>
<proteinExistence type="inferred from homology"/>
<dbReference type="PANTHER" id="PTHR30012:SF7">
    <property type="entry name" value="PROTEIN TRANSPORT PROTEIN HOFC HOMOLOG"/>
    <property type="match status" value="1"/>
</dbReference>
<dbReference type="GO" id="GO:0015628">
    <property type="term" value="P:protein secretion by the type II secretion system"/>
    <property type="evidence" value="ECO:0007669"/>
    <property type="project" value="TreeGrafter"/>
</dbReference>
<dbReference type="Gene3D" id="1.20.81.30">
    <property type="entry name" value="Type II secretion system (T2SS), domain F"/>
    <property type="match status" value="2"/>
</dbReference>
<evidence type="ECO:0000256" key="10">
    <source>
        <dbReference type="SAM" id="Phobius"/>
    </source>
</evidence>
<evidence type="ECO:0000259" key="11">
    <source>
        <dbReference type="Pfam" id="PF00482"/>
    </source>
</evidence>
<evidence type="ECO:0000256" key="8">
    <source>
        <dbReference type="ARBA" id="ARBA00023136"/>
    </source>
</evidence>
<dbReference type="GO" id="GO:0005886">
    <property type="term" value="C:plasma membrane"/>
    <property type="evidence" value="ECO:0007669"/>
    <property type="project" value="UniProtKB-SubCell"/>
</dbReference>
<evidence type="ECO:0000256" key="4">
    <source>
        <dbReference type="ARBA" id="ARBA00022475"/>
    </source>
</evidence>
<accession>A0A1W1UDG2</accession>
<dbReference type="InterPro" id="IPR018076">
    <property type="entry name" value="T2SS_GspF_dom"/>
</dbReference>
<evidence type="ECO:0000313" key="13">
    <source>
        <dbReference type="Proteomes" id="UP000192408"/>
    </source>
</evidence>
<evidence type="ECO:0000256" key="9">
    <source>
        <dbReference type="RuleBase" id="RU003923"/>
    </source>
</evidence>
<keyword evidence="3 9" id="KW-0813">Transport</keyword>
<reference evidence="13" key="1">
    <citation type="submission" date="2017-04" db="EMBL/GenBank/DDBJ databases">
        <authorList>
            <person name="Varghese N."/>
            <person name="Submissions S."/>
        </authorList>
    </citation>
    <scope>NUCLEOTIDE SEQUENCE [LARGE SCALE GENOMIC DNA]</scope>
    <source>
        <strain evidence="13">DSM 23072</strain>
    </source>
</reference>
<keyword evidence="8 10" id="KW-0472">Membrane</keyword>
<name>A0A1W1UDG2_9PAST</name>
<evidence type="ECO:0000256" key="2">
    <source>
        <dbReference type="ARBA" id="ARBA00005745"/>
    </source>
</evidence>
<comment type="subcellular location">
    <subcellularLocation>
        <location evidence="1 9">Cell inner membrane</location>
        <topology evidence="1 9">Multi-pass membrane protein</topology>
    </subcellularLocation>
</comment>
<evidence type="ECO:0000256" key="5">
    <source>
        <dbReference type="ARBA" id="ARBA00022519"/>
    </source>
</evidence>
<dbReference type="AlphaFoldDB" id="A0A1W1UDG2"/>
<dbReference type="InterPro" id="IPR042094">
    <property type="entry name" value="T2SS_GspF_sf"/>
</dbReference>
<organism evidence="12 13">
    <name type="scientific">Pasteurella testudinis DSM 23072</name>
    <dbReference type="NCBI Taxonomy" id="1122938"/>
    <lineage>
        <taxon>Bacteria</taxon>
        <taxon>Pseudomonadati</taxon>
        <taxon>Pseudomonadota</taxon>
        <taxon>Gammaproteobacteria</taxon>
        <taxon>Pasteurellales</taxon>
        <taxon>Pasteurellaceae</taxon>
        <taxon>Pasteurella</taxon>
    </lineage>
</organism>
<keyword evidence="5" id="KW-0997">Cell inner membrane</keyword>
<dbReference type="PRINTS" id="PR00812">
    <property type="entry name" value="BCTERIALGSPF"/>
</dbReference>
<feature type="domain" description="Type II secretion system protein GspF" evidence="11">
    <location>
        <begin position="266"/>
        <end position="388"/>
    </location>
</feature>
<evidence type="ECO:0000313" key="12">
    <source>
        <dbReference type="EMBL" id="SMB78851.1"/>
    </source>
</evidence>
<dbReference type="Proteomes" id="UP000192408">
    <property type="component" value="Unassembled WGS sequence"/>
</dbReference>
<feature type="transmembrane region" description="Helical" evidence="10">
    <location>
        <begin position="213"/>
        <end position="232"/>
    </location>
</feature>
<protein>
    <submittedName>
        <fullName evidence="12">Protein transport protein HofC</fullName>
    </submittedName>
</protein>
<dbReference type="EMBL" id="FWWV01000001">
    <property type="protein sequence ID" value="SMB78851.1"/>
    <property type="molecule type" value="Genomic_DNA"/>
</dbReference>
<dbReference type="InterPro" id="IPR003004">
    <property type="entry name" value="GspF/PilC"/>
</dbReference>
<dbReference type="STRING" id="1122938.SAMN05660772_00249"/>
<feature type="transmembrane region" description="Helical" evidence="10">
    <location>
        <begin position="369"/>
        <end position="389"/>
    </location>
</feature>
<feature type="transmembrane region" description="Helical" evidence="10">
    <location>
        <begin position="159"/>
        <end position="182"/>
    </location>
</feature>
<gene>
    <name evidence="12" type="ORF">SAMN05660772_00249</name>
</gene>
<evidence type="ECO:0000256" key="6">
    <source>
        <dbReference type="ARBA" id="ARBA00022692"/>
    </source>
</evidence>
<dbReference type="PROSITE" id="PS00874">
    <property type="entry name" value="T2SP_F"/>
    <property type="match status" value="1"/>
</dbReference>